<dbReference type="PANTHER" id="PTHR46388:SF2">
    <property type="entry name" value="NHL REPEAT-CONTAINING PROTEIN 2"/>
    <property type="match status" value="1"/>
</dbReference>
<evidence type="ECO:0000313" key="3">
    <source>
        <dbReference type="EMBL" id="THU32515.1"/>
    </source>
</evidence>
<reference evidence="3 4" key="1">
    <citation type="submission" date="2019-04" db="EMBL/GenBank/DDBJ databases">
        <title>Niastella caeni sp. nov., isolated from activated sludge.</title>
        <authorList>
            <person name="Sheng M."/>
        </authorList>
    </citation>
    <scope>NUCLEOTIDE SEQUENCE [LARGE SCALE GENOMIC DNA]</scope>
    <source>
        <strain evidence="3 4">HX-2-15</strain>
    </source>
</reference>
<dbReference type="SUPFAM" id="SSF63825">
    <property type="entry name" value="YWTD domain"/>
    <property type="match status" value="1"/>
</dbReference>
<dbReference type="Pfam" id="PF18962">
    <property type="entry name" value="Por_Secre_tail"/>
    <property type="match status" value="1"/>
</dbReference>
<evidence type="ECO:0000259" key="2">
    <source>
        <dbReference type="Pfam" id="PF25021"/>
    </source>
</evidence>
<feature type="domain" description="Teneurin NHL" evidence="2">
    <location>
        <begin position="267"/>
        <end position="316"/>
    </location>
</feature>
<dbReference type="Gene3D" id="2.40.10.500">
    <property type="match status" value="1"/>
</dbReference>
<evidence type="ECO:0000313" key="4">
    <source>
        <dbReference type="Proteomes" id="UP000306918"/>
    </source>
</evidence>
<dbReference type="InterPro" id="IPR056822">
    <property type="entry name" value="TEN_NHL"/>
</dbReference>
<dbReference type="PANTHER" id="PTHR46388">
    <property type="entry name" value="NHL REPEAT-CONTAINING PROTEIN 2"/>
    <property type="match status" value="1"/>
</dbReference>
<proteinExistence type="predicted"/>
<gene>
    <name evidence="3" type="ORF">FAM09_27370</name>
</gene>
<dbReference type="RefSeq" id="WP_136580357.1">
    <property type="nucleotide sequence ID" value="NZ_STFF01000011.1"/>
</dbReference>
<dbReference type="Gene3D" id="2.120.10.30">
    <property type="entry name" value="TolB, C-terminal domain"/>
    <property type="match status" value="5"/>
</dbReference>
<accession>A0A4S8HCM7</accession>
<protein>
    <submittedName>
        <fullName evidence="3">T9SS type A sorting domain-containing protein</fullName>
    </submittedName>
</protein>
<organism evidence="3 4">
    <name type="scientific">Niastella caeni</name>
    <dbReference type="NCBI Taxonomy" id="2569763"/>
    <lineage>
        <taxon>Bacteria</taxon>
        <taxon>Pseudomonadati</taxon>
        <taxon>Bacteroidota</taxon>
        <taxon>Chitinophagia</taxon>
        <taxon>Chitinophagales</taxon>
        <taxon>Chitinophagaceae</taxon>
        <taxon>Niastella</taxon>
    </lineage>
</organism>
<dbReference type="InterPro" id="IPR011042">
    <property type="entry name" value="6-blade_b-propeller_TolB-like"/>
</dbReference>
<comment type="caution">
    <text evidence="3">The sequence shown here is derived from an EMBL/GenBank/DDBJ whole genome shotgun (WGS) entry which is preliminary data.</text>
</comment>
<feature type="domain" description="Teneurin NHL" evidence="2">
    <location>
        <begin position="550"/>
        <end position="603"/>
    </location>
</feature>
<dbReference type="Proteomes" id="UP000306918">
    <property type="component" value="Unassembled WGS sequence"/>
</dbReference>
<dbReference type="EMBL" id="STFF01000011">
    <property type="protein sequence ID" value="THU32515.1"/>
    <property type="molecule type" value="Genomic_DNA"/>
</dbReference>
<dbReference type="SUPFAM" id="SSF101898">
    <property type="entry name" value="NHL repeat"/>
    <property type="match status" value="2"/>
</dbReference>
<sequence length="810" mass="84234">MSKNYICLPSRYFFTFLLLFISHLLSAQKISTLAGGSIGDGKRATEIGIALTDALTEGVAIDAAENLYILDMANYRIRKVSAATGIISTYAGNGSVTVSGDGGPALTAGLGYVNAMTCDRAGNIYFSLSGSLRKIDVVTGIITTIAGTGTYGFSGDGGLAINAQIQGGSALTVDTFGNIYLTQTNRIRKITAATGIITTVAGTGTLGNSGDGGLAINANLAGASALTTDNAGNLYFAEYTGNVIRKVTIATGIITRYAGRGTAQGFGGDGGPALAAQFNRPYGIATDAAGNLYLSDNNRIRKINAATGIINTIAGNGPGTTTGDGGDASYASFSDPRHLLVSPAGNVYINDYKHHVIRKITAATNIISNHCGNYSRGVSGIGGLASLAQLYQSFYISVDRPGNIYLSDLHNHKIYRIEAATGIINTVAGTGNQGLNHGNGGPATAANIVAPTGVVTDTSGNFYFIENGMAVRKVNTATGIITRVAGGIQYGYSGDGGPATSALFNRANALALDKAGNLYISDKENHVIRKITAATGIITTVAGSGIAGLSGDSGLATLAKLDKPAGVAVDRSGNIYISDSYNSLIRRVDGVTGIITTFAGVHGSAGYNYDNRLATTATISTPLGITVDKDDNVIFASQLGFRVRKVTIATGIITTIAGNGSSNYNGDNIPATWAGLKYPSTVCLDTAGNLYIGDWGNYRLRKVTYATTPPPAARMATNNPVTTITTDIKTKMYPNPAHESVSVYVQGNFNGKTTITLTDMWGKTIATQQKDMQQNGAFTTTLPLHQLPKGIYFVTVFANKDKQVHKLLVQ</sequence>
<feature type="domain" description="Teneurin NHL" evidence="2">
    <location>
        <begin position="326"/>
        <end position="486"/>
    </location>
</feature>
<dbReference type="OrthoDB" id="670826at2"/>
<dbReference type="InterPro" id="IPR026444">
    <property type="entry name" value="Secre_tail"/>
</dbReference>
<dbReference type="NCBIfam" id="TIGR04183">
    <property type="entry name" value="Por_Secre_tail"/>
    <property type="match status" value="1"/>
</dbReference>
<keyword evidence="4" id="KW-1185">Reference proteome</keyword>
<dbReference type="CDD" id="cd05819">
    <property type="entry name" value="NHL"/>
    <property type="match status" value="1"/>
</dbReference>
<feature type="domain" description="Secretion system C-terminal sorting" evidence="1">
    <location>
        <begin position="732"/>
        <end position="809"/>
    </location>
</feature>
<evidence type="ECO:0000259" key="1">
    <source>
        <dbReference type="Pfam" id="PF18962"/>
    </source>
</evidence>
<name>A0A4S8HCM7_9BACT</name>
<dbReference type="Pfam" id="PF25021">
    <property type="entry name" value="TEN_NHL"/>
    <property type="match status" value="3"/>
</dbReference>
<dbReference type="AlphaFoldDB" id="A0A4S8HCM7"/>